<evidence type="ECO:0000256" key="1">
    <source>
        <dbReference type="SAM" id="MobiDB-lite"/>
    </source>
</evidence>
<organism evidence="2">
    <name type="scientific">Diabrotica virgifera virgifera</name>
    <name type="common">western corn rootworm</name>
    <dbReference type="NCBI Taxonomy" id="50390"/>
    <lineage>
        <taxon>Eukaryota</taxon>
        <taxon>Metazoa</taxon>
        <taxon>Ecdysozoa</taxon>
        <taxon>Arthropoda</taxon>
        <taxon>Hexapoda</taxon>
        <taxon>Insecta</taxon>
        <taxon>Pterygota</taxon>
        <taxon>Neoptera</taxon>
        <taxon>Endopterygota</taxon>
        <taxon>Coleoptera</taxon>
        <taxon>Polyphaga</taxon>
        <taxon>Cucujiformia</taxon>
        <taxon>Chrysomeloidea</taxon>
        <taxon>Chrysomelidae</taxon>
        <taxon>Galerucinae</taxon>
        <taxon>Diabroticina</taxon>
        <taxon>Diabroticites</taxon>
        <taxon>Diabrotica</taxon>
    </lineage>
</organism>
<reference evidence="2" key="1">
    <citation type="submission" date="2025-08" db="UniProtKB">
        <authorList>
            <consortium name="RefSeq"/>
        </authorList>
    </citation>
    <scope>IDENTIFICATION</scope>
    <source>
        <tissue evidence="2">Whole insect</tissue>
    </source>
</reference>
<name>A0A6P7H3T9_DIAVI</name>
<dbReference type="RefSeq" id="XP_028153197.1">
    <property type="nucleotide sequence ID" value="XM_028297396.1"/>
</dbReference>
<dbReference type="AlphaFoldDB" id="A0A6P7H3T9"/>
<feature type="region of interest" description="Disordered" evidence="1">
    <location>
        <begin position="182"/>
        <end position="208"/>
    </location>
</feature>
<accession>A0A6P7H3T9</accession>
<gene>
    <name evidence="2" type="primary">LOC114346651</name>
</gene>
<evidence type="ECO:0000313" key="2">
    <source>
        <dbReference type="RefSeq" id="XP_028153197.1"/>
    </source>
</evidence>
<sequence>MDDPEIQETVEAILGPGAKVVDCEKKSSIKEEEVLYINGIPVTLEGRDGLAIKQALVTGQVPPCDLLNTLLIKTGILKAPVKLDTSLSVKSTTVTKEEVKVSRAGRVVDERSRETKESNYYSSALTEIFEPIKVIPTTELLNGEYTNVQYAENHAKYYDNNGYETGSDRKFGSCSSASSYESEERVPTSHQPKQCLSKDSGHLSSSMSTTKADFTQSSIDSLSSLDETDFLTDQFKKCAFNRKNGYCNAYTDSILPTIFGTVASDLTPKDCSNRRVSTINFNSLM</sequence>
<proteinExistence type="predicted"/>
<dbReference type="InParanoid" id="A0A6P7H3T9"/>
<protein>
    <submittedName>
        <fullName evidence="2">Uncharacterized protein LOC114346651</fullName>
    </submittedName>
</protein>